<keyword evidence="3" id="KW-1185">Reference proteome</keyword>
<name>A0A290QD74_9BACT</name>
<dbReference type="OrthoDB" id="7029747at2"/>
<accession>A0A290QD74</accession>
<evidence type="ECO:0000313" key="2">
    <source>
        <dbReference type="EMBL" id="ATC65170.1"/>
    </source>
</evidence>
<evidence type="ECO:0000313" key="3">
    <source>
        <dbReference type="Proteomes" id="UP000217265"/>
    </source>
</evidence>
<dbReference type="EMBL" id="CP023344">
    <property type="protein sequence ID" value="ATC65170.1"/>
    <property type="molecule type" value="Genomic_DNA"/>
</dbReference>
<dbReference type="AlphaFoldDB" id="A0A290QD74"/>
<dbReference type="KEGG" id="vbh:CMV30_15080"/>
<organism evidence="2 3">
    <name type="scientific">Nibricoccus aquaticus</name>
    <dbReference type="NCBI Taxonomy" id="2576891"/>
    <lineage>
        <taxon>Bacteria</taxon>
        <taxon>Pseudomonadati</taxon>
        <taxon>Verrucomicrobiota</taxon>
        <taxon>Opitutia</taxon>
        <taxon>Opitutales</taxon>
        <taxon>Opitutaceae</taxon>
        <taxon>Nibricoccus</taxon>
    </lineage>
</organism>
<feature type="domain" description="TniQ" evidence="1">
    <location>
        <begin position="8"/>
        <end position="147"/>
    </location>
</feature>
<proteinExistence type="predicted"/>
<dbReference type="Pfam" id="PF06527">
    <property type="entry name" value="TniQ"/>
    <property type="match status" value="1"/>
</dbReference>
<protein>
    <recommendedName>
        <fullName evidence="1">TniQ domain-containing protein</fullName>
    </recommendedName>
</protein>
<evidence type="ECO:0000259" key="1">
    <source>
        <dbReference type="Pfam" id="PF06527"/>
    </source>
</evidence>
<gene>
    <name evidence="2" type="ORF">CMV30_15080</name>
</gene>
<dbReference type="Proteomes" id="UP000217265">
    <property type="component" value="Chromosome"/>
</dbReference>
<reference evidence="2 3" key="1">
    <citation type="submission" date="2017-09" db="EMBL/GenBank/DDBJ databases">
        <title>Complete genome sequence of Verrucomicrobial strain HZ-65, isolated from freshwater.</title>
        <authorList>
            <person name="Choi A."/>
        </authorList>
    </citation>
    <scope>NUCLEOTIDE SEQUENCE [LARGE SCALE GENOMIC DNA]</scope>
    <source>
        <strain evidence="2 3">HZ-65</strain>
    </source>
</reference>
<sequence length="443" mass="50169">MLLRAPPPLGVGTSQVEALSSYVQRLAAYHRTVPGQLLHRFLGHLEMDDHRYLGRWRRHPGYLNLPANINSFGRASLWSATLESVTGRDDLVSTTTTRWDHLLPRRHVLSDNQRWCPRCLESDSKPYRRLAWCIDTVRVCPVHGCALVDRCPQCDRRLAVLHPRSSVGHCHFCASSLVVPANALIDAPREGFDFWAANQLGELVALAAEPAGQFVCFSGLRLRCACKRVGVDTAGALMHRAGVSKVTAWSWWRGQATPCLPMALRICFNLGLDFVTEFRRGECERKDCRALPAEAQMELHLNYKTVPRRRDWETLRKSLVAESKRPVAHAKTLAAVGRELGIHVRALRQREARLCRVIAKRALRRKSQELAKRSRLLKDRIRAVCEKMQRGGMALTQANIAVALERPGLFSRPTARRALAELLHEWPKAWSRQITFPSAQGYR</sequence>
<dbReference type="InterPro" id="IPR009492">
    <property type="entry name" value="TniQ"/>
</dbReference>